<accession>A0A9Q1KUZ3</accession>
<dbReference type="Gene3D" id="3.90.1150.10">
    <property type="entry name" value="Aspartate Aminotransferase, domain 1"/>
    <property type="match status" value="3"/>
</dbReference>
<comment type="pathway">
    <text evidence="4">Sphingolipid metabolism.</text>
</comment>
<dbReference type="AlphaFoldDB" id="A0A9Q1KUZ3"/>
<gene>
    <name evidence="13" type="ORF">Cgig2_005552</name>
</gene>
<comment type="cofactor">
    <cofactor evidence="1 11">
        <name>pyridoxal 5'-phosphate</name>
        <dbReference type="ChEBI" id="CHEBI:597326"/>
    </cofactor>
</comment>
<comment type="similarity">
    <text evidence="5 11">Belongs to the class-II pyridoxal-phosphate-dependent aminotransferase family.</text>
</comment>
<dbReference type="PROSITE" id="PS00599">
    <property type="entry name" value="AA_TRANSFER_CLASS_2"/>
    <property type="match status" value="1"/>
</dbReference>
<dbReference type="OrthoDB" id="65434at2759"/>
<keyword evidence="9" id="KW-0746">Sphingolipid metabolism</keyword>
<evidence type="ECO:0000256" key="10">
    <source>
        <dbReference type="ARBA" id="ARBA00048528"/>
    </source>
</evidence>
<comment type="catalytic activity">
    <reaction evidence="10">
        <text>L-serine + hexadecanoyl-CoA + H(+) = 3-oxosphinganine + CO2 + CoA</text>
        <dbReference type="Rhea" id="RHEA:14761"/>
        <dbReference type="ChEBI" id="CHEBI:15378"/>
        <dbReference type="ChEBI" id="CHEBI:16526"/>
        <dbReference type="ChEBI" id="CHEBI:33384"/>
        <dbReference type="ChEBI" id="CHEBI:57287"/>
        <dbReference type="ChEBI" id="CHEBI:57379"/>
        <dbReference type="ChEBI" id="CHEBI:58299"/>
        <dbReference type="EC" id="2.3.1.50"/>
    </reaction>
</comment>
<sequence length="366" mass="39503">MNAVKLMSCRRTEKLSRCLNLGSYNYLGFAAADEYCTPRAIEALKQFSSSTCSPRVDGGTTTLHSELDDCVAKFAGKPAALAFGMGYITNSAIIPVLIGKLCVAALSYLINLLSVLAPSHLEKVLREHIDEGQPRTHRPWKKIIVVVEGIYSMEGELCKLPEIVAICKKYKAYLYLDEAHSIGAVGKTGRGVCELLGVDTADVDIIMGTFAKSFGSCGGYIAGAKELIQYLKCTCPAHLYGTAISPPAAQQILSAIQVLLGEDGSSRGAQRLARIRENKPYTFDHPATWVGTGVAVVVVGFPATPLLLTRARICILASHTTEDLVRALEVISKVGDLVGIKNCPAEPKKDITQLHICPNKSKYNIF</sequence>
<dbReference type="GO" id="GO:0005789">
    <property type="term" value="C:endoplasmic reticulum membrane"/>
    <property type="evidence" value="ECO:0007669"/>
    <property type="project" value="UniProtKB-SubCell"/>
</dbReference>
<dbReference type="InterPro" id="IPR015421">
    <property type="entry name" value="PyrdxlP-dep_Trfase_major"/>
</dbReference>
<dbReference type="InterPro" id="IPR015424">
    <property type="entry name" value="PyrdxlP-dep_Trfase"/>
</dbReference>
<dbReference type="PANTHER" id="PTHR13693:SF3">
    <property type="entry name" value="LD36009P"/>
    <property type="match status" value="1"/>
</dbReference>
<evidence type="ECO:0000256" key="2">
    <source>
        <dbReference type="ARBA" id="ARBA00004389"/>
    </source>
</evidence>
<feature type="domain" description="Aminotransferase class I/classII large" evidence="12">
    <location>
        <begin position="120"/>
        <end position="258"/>
    </location>
</feature>
<dbReference type="InterPro" id="IPR004839">
    <property type="entry name" value="Aminotransferase_I/II_large"/>
</dbReference>
<evidence type="ECO:0000256" key="9">
    <source>
        <dbReference type="ARBA" id="ARBA00022919"/>
    </source>
</evidence>
<evidence type="ECO:0000256" key="11">
    <source>
        <dbReference type="RuleBase" id="RU003693"/>
    </source>
</evidence>
<dbReference type="InterPro" id="IPR001917">
    <property type="entry name" value="Aminotrans_II_pyridoxalP_BS"/>
</dbReference>
<dbReference type="InterPro" id="IPR015422">
    <property type="entry name" value="PyrdxlP-dep_Trfase_small"/>
</dbReference>
<evidence type="ECO:0000256" key="1">
    <source>
        <dbReference type="ARBA" id="ARBA00001933"/>
    </source>
</evidence>
<dbReference type="GO" id="GO:0030170">
    <property type="term" value="F:pyridoxal phosphate binding"/>
    <property type="evidence" value="ECO:0007669"/>
    <property type="project" value="InterPro"/>
</dbReference>
<comment type="pathway">
    <text evidence="3">Lipid metabolism; sphingolipid metabolism.</text>
</comment>
<dbReference type="GO" id="GO:0046512">
    <property type="term" value="P:sphingosine biosynthetic process"/>
    <property type="evidence" value="ECO:0007669"/>
    <property type="project" value="TreeGrafter"/>
</dbReference>
<dbReference type="PANTHER" id="PTHR13693">
    <property type="entry name" value="CLASS II AMINOTRANSFERASE/8-AMINO-7-OXONONANOATE SYNTHASE"/>
    <property type="match status" value="1"/>
</dbReference>
<evidence type="ECO:0000259" key="12">
    <source>
        <dbReference type="Pfam" id="PF00155"/>
    </source>
</evidence>
<dbReference type="GO" id="GO:0004758">
    <property type="term" value="F:serine C-palmitoyltransferase activity"/>
    <property type="evidence" value="ECO:0007669"/>
    <property type="project" value="UniProtKB-EC"/>
</dbReference>
<comment type="subcellular location">
    <subcellularLocation>
        <location evidence="2">Endoplasmic reticulum membrane</location>
        <topology evidence="2">Single-pass membrane protein</topology>
    </subcellularLocation>
</comment>
<evidence type="ECO:0000256" key="3">
    <source>
        <dbReference type="ARBA" id="ARBA00004760"/>
    </source>
</evidence>
<organism evidence="13 14">
    <name type="scientific">Carnegiea gigantea</name>
    <dbReference type="NCBI Taxonomy" id="171969"/>
    <lineage>
        <taxon>Eukaryota</taxon>
        <taxon>Viridiplantae</taxon>
        <taxon>Streptophyta</taxon>
        <taxon>Embryophyta</taxon>
        <taxon>Tracheophyta</taxon>
        <taxon>Spermatophyta</taxon>
        <taxon>Magnoliopsida</taxon>
        <taxon>eudicotyledons</taxon>
        <taxon>Gunneridae</taxon>
        <taxon>Pentapetalae</taxon>
        <taxon>Caryophyllales</taxon>
        <taxon>Cactineae</taxon>
        <taxon>Cactaceae</taxon>
        <taxon>Cactoideae</taxon>
        <taxon>Echinocereeae</taxon>
        <taxon>Carnegiea</taxon>
    </lineage>
</organism>
<feature type="domain" description="Aminotransferase class I/classII large" evidence="12">
    <location>
        <begin position="18"/>
        <end position="98"/>
    </location>
</feature>
<protein>
    <recommendedName>
        <fullName evidence="6">serine C-palmitoyltransferase</fullName>
        <ecNumber evidence="6">2.3.1.50</ecNumber>
    </recommendedName>
</protein>
<name>A0A9Q1KUZ3_9CARY</name>
<evidence type="ECO:0000256" key="6">
    <source>
        <dbReference type="ARBA" id="ARBA00013220"/>
    </source>
</evidence>
<evidence type="ECO:0000313" key="13">
    <source>
        <dbReference type="EMBL" id="KAJ8449530.1"/>
    </source>
</evidence>
<evidence type="ECO:0000256" key="7">
    <source>
        <dbReference type="ARBA" id="ARBA00022679"/>
    </source>
</evidence>
<dbReference type="InterPro" id="IPR050087">
    <property type="entry name" value="AON_synthase_class-II"/>
</dbReference>
<dbReference type="EC" id="2.3.1.50" evidence="6"/>
<keyword evidence="14" id="KW-1185">Reference proteome</keyword>
<dbReference type="SUPFAM" id="SSF53383">
    <property type="entry name" value="PLP-dependent transferases"/>
    <property type="match status" value="1"/>
</dbReference>
<reference evidence="13" key="1">
    <citation type="submission" date="2022-04" db="EMBL/GenBank/DDBJ databases">
        <title>Carnegiea gigantea Genome sequencing and assembly v2.</title>
        <authorList>
            <person name="Copetti D."/>
            <person name="Sanderson M.J."/>
            <person name="Burquez A."/>
            <person name="Wojciechowski M.F."/>
        </authorList>
    </citation>
    <scope>NUCLEOTIDE SEQUENCE</scope>
    <source>
        <strain evidence="13">SGP5-SGP5p</strain>
        <tissue evidence="13">Aerial part</tissue>
    </source>
</reference>
<dbReference type="EMBL" id="JAKOGI010000020">
    <property type="protein sequence ID" value="KAJ8449530.1"/>
    <property type="molecule type" value="Genomic_DNA"/>
</dbReference>
<keyword evidence="8 11" id="KW-0663">Pyridoxal phosphate</keyword>
<evidence type="ECO:0000256" key="5">
    <source>
        <dbReference type="ARBA" id="ARBA00008392"/>
    </source>
</evidence>
<dbReference type="Gene3D" id="3.40.640.10">
    <property type="entry name" value="Type I PLP-dependent aspartate aminotransferase-like (Major domain)"/>
    <property type="match status" value="2"/>
</dbReference>
<keyword evidence="9" id="KW-0443">Lipid metabolism</keyword>
<dbReference type="GO" id="GO:0017059">
    <property type="term" value="C:serine palmitoyltransferase complex"/>
    <property type="evidence" value="ECO:0007669"/>
    <property type="project" value="TreeGrafter"/>
</dbReference>
<keyword evidence="7" id="KW-0808">Transferase</keyword>
<comment type="caution">
    <text evidence="13">The sequence shown here is derived from an EMBL/GenBank/DDBJ whole genome shotgun (WGS) entry which is preliminary data.</text>
</comment>
<dbReference type="Proteomes" id="UP001153076">
    <property type="component" value="Unassembled WGS sequence"/>
</dbReference>
<proteinExistence type="inferred from homology"/>
<dbReference type="Pfam" id="PF00155">
    <property type="entry name" value="Aminotran_1_2"/>
    <property type="match status" value="2"/>
</dbReference>
<evidence type="ECO:0000256" key="4">
    <source>
        <dbReference type="ARBA" id="ARBA00004991"/>
    </source>
</evidence>
<evidence type="ECO:0000313" key="14">
    <source>
        <dbReference type="Proteomes" id="UP001153076"/>
    </source>
</evidence>
<evidence type="ECO:0000256" key="8">
    <source>
        <dbReference type="ARBA" id="ARBA00022898"/>
    </source>
</evidence>
<dbReference type="GO" id="GO:0046513">
    <property type="term" value="P:ceramide biosynthetic process"/>
    <property type="evidence" value="ECO:0007669"/>
    <property type="project" value="TreeGrafter"/>
</dbReference>